<organism evidence="2 3">
    <name type="scientific">Morganella morganii</name>
    <name type="common">Proteus morganii</name>
    <dbReference type="NCBI Taxonomy" id="582"/>
    <lineage>
        <taxon>Bacteria</taxon>
        <taxon>Pseudomonadati</taxon>
        <taxon>Pseudomonadota</taxon>
        <taxon>Gammaproteobacteria</taxon>
        <taxon>Enterobacterales</taxon>
        <taxon>Morganellaceae</taxon>
        <taxon>Morganella</taxon>
    </lineage>
</organism>
<dbReference type="CDD" id="cd06529">
    <property type="entry name" value="S24_LexA-like"/>
    <property type="match status" value="1"/>
</dbReference>
<dbReference type="AlphaFoldDB" id="A0A0D8LB98"/>
<dbReference type="PROSITE" id="PS50943">
    <property type="entry name" value="HTH_CROC1"/>
    <property type="match status" value="1"/>
</dbReference>
<accession>A0A0D8LB98</accession>
<dbReference type="SMART" id="SM00530">
    <property type="entry name" value="HTH_XRE"/>
    <property type="match status" value="1"/>
</dbReference>
<dbReference type="InterPro" id="IPR010982">
    <property type="entry name" value="Lambda_DNA-bd_dom_sf"/>
</dbReference>
<gene>
    <name evidence="2" type="ORF">UA45_00485</name>
</gene>
<proteinExistence type="predicted"/>
<dbReference type="InterPro" id="IPR015927">
    <property type="entry name" value="Peptidase_S24_S26A/B/C"/>
</dbReference>
<dbReference type="GO" id="GO:0003677">
    <property type="term" value="F:DNA binding"/>
    <property type="evidence" value="ECO:0007669"/>
    <property type="project" value="InterPro"/>
</dbReference>
<dbReference type="CDD" id="cd00093">
    <property type="entry name" value="HTH_XRE"/>
    <property type="match status" value="1"/>
</dbReference>
<protein>
    <submittedName>
        <fullName evidence="2">Peptidase S24</fullName>
    </submittedName>
</protein>
<dbReference type="Pfam" id="PF00717">
    <property type="entry name" value="Peptidase_S24"/>
    <property type="match status" value="1"/>
</dbReference>
<sequence length="235" mass="25558">MSEKRQLTTEQLADCRKLKALYESKKKQLGITQQSIADILNISQGAVGHYLNGRNALNLQIASVFSAQLNVPISDFSPSLAAEAQALSAAIDSNISGLRPYKPSPRYPVISWVQAGAWNEANEAYGLDQIDEWYESETHVQGAAFWLRVEGDSMTAPVGKSVPDGSLILIDTGKDAENGSLVVAKLTDSNEATFKKLVIDGGNWYLKGLNPTWPAMRVNGDCKIIGVAVQMMMKL</sequence>
<name>A0A0D8LB98_MORMO</name>
<comment type="caution">
    <text evidence="2">The sequence shown here is derived from an EMBL/GenBank/DDBJ whole genome shotgun (WGS) entry which is preliminary data.</text>
</comment>
<dbReference type="InterPro" id="IPR050077">
    <property type="entry name" value="LexA_repressor"/>
</dbReference>
<dbReference type="SUPFAM" id="SSF47413">
    <property type="entry name" value="lambda repressor-like DNA-binding domains"/>
    <property type="match status" value="1"/>
</dbReference>
<dbReference type="PANTHER" id="PTHR33516:SF2">
    <property type="entry name" value="LEXA REPRESSOR-RELATED"/>
    <property type="match status" value="1"/>
</dbReference>
<dbReference type="InterPro" id="IPR039418">
    <property type="entry name" value="LexA-like"/>
</dbReference>
<dbReference type="InterPro" id="IPR036286">
    <property type="entry name" value="LexA/Signal_pep-like_sf"/>
</dbReference>
<dbReference type="PATRIC" id="fig|582.24.peg.144"/>
<reference evidence="2 3" key="1">
    <citation type="submission" date="2015-02" db="EMBL/GenBank/DDBJ databases">
        <title>Whole genome shotgun sequencing of cultured foodborne pathogen.</title>
        <authorList>
            <person name="Timme R."/>
            <person name="Allard M.W."/>
            <person name="Strain E."/>
            <person name="Evans P.S."/>
            <person name="Brown E."/>
        </authorList>
    </citation>
    <scope>NUCLEOTIDE SEQUENCE [LARGE SCALE GENOMIC DNA]</scope>
    <source>
        <strain evidence="2 3">GCSL-TSO-24</strain>
    </source>
</reference>
<dbReference type="PANTHER" id="PTHR33516">
    <property type="entry name" value="LEXA REPRESSOR"/>
    <property type="match status" value="1"/>
</dbReference>
<dbReference type="Pfam" id="PF01381">
    <property type="entry name" value="HTH_3"/>
    <property type="match status" value="1"/>
</dbReference>
<dbReference type="Gene3D" id="1.10.260.40">
    <property type="entry name" value="lambda repressor-like DNA-binding domains"/>
    <property type="match status" value="1"/>
</dbReference>
<evidence type="ECO:0000313" key="2">
    <source>
        <dbReference type="EMBL" id="KJF79240.1"/>
    </source>
</evidence>
<evidence type="ECO:0000313" key="3">
    <source>
        <dbReference type="Proteomes" id="UP000032582"/>
    </source>
</evidence>
<dbReference type="SUPFAM" id="SSF51306">
    <property type="entry name" value="LexA/Signal peptidase"/>
    <property type="match status" value="1"/>
</dbReference>
<evidence type="ECO:0000259" key="1">
    <source>
        <dbReference type="PROSITE" id="PS50943"/>
    </source>
</evidence>
<feature type="domain" description="HTH cro/C1-type" evidence="1">
    <location>
        <begin position="27"/>
        <end position="76"/>
    </location>
</feature>
<dbReference type="Proteomes" id="UP000032582">
    <property type="component" value="Unassembled WGS sequence"/>
</dbReference>
<dbReference type="EMBL" id="JZSH01000002">
    <property type="protein sequence ID" value="KJF79240.1"/>
    <property type="molecule type" value="Genomic_DNA"/>
</dbReference>
<dbReference type="Gene3D" id="2.10.109.10">
    <property type="entry name" value="Umud Fragment, subunit A"/>
    <property type="match status" value="1"/>
</dbReference>
<dbReference type="InterPro" id="IPR001387">
    <property type="entry name" value="Cro/C1-type_HTH"/>
</dbReference>